<dbReference type="RefSeq" id="WP_182839436.1">
    <property type="nucleotide sequence ID" value="NZ_BAAABQ010000017.1"/>
</dbReference>
<keyword evidence="2" id="KW-1185">Reference proteome</keyword>
<evidence type="ECO:0008006" key="3">
    <source>
        <dbReference type="Google" id="ProtNLM"/>
    </source>
</evidence>
<dbReference type="InterPro" id="IPR036086">
    <property type="entry name" value="ParB/Sulfiredoxin_sf"/>
</dbReference>
<evidence type="ECO:0000313" key="1">
    <source>
        <dbReference type="EMBL" id="MBA8929522.1"/>
    </source>
</evidence>
<proteinExistence type="predicted"/>
<dbReference type="EMBL" id="JACJID010000005">
    <property type="protein sequence ID" value="MBA8929522.1"/>
    <property type="molecule type" value="Genomic_DNA"/>
</dbReference>
<name>A0ABR6BRK3_9PSEU</name>
<gene>
    <name evidence="1" type="ORF">BC739_006740</name>
</gene>
<sequence>MKLDPPAVVRRQLKDLTLLDVNARYMRKETYDRLVTNLGEDGYLTSTPLIYSGDGEYAEGHELVLSGNHRVMAALEAGIEEADFLLIRQKLPKDRLTALQLSHNALAGEDDLATLKILYDGIEDIDYRQMAGLDDKTLDLLQQIDLESLSEANLDFQTITIAFLPPEADAARTALESLGKSADETWLAAYADYNPLLDALASAHSAHNVGNVGVALGILIGLAERHLTDLQAGFLVPGSAETRHRGQVGIEVVLGTRTIPAATAAVLTRRLKAAIDAGEVRTDKPWQLLDQLLAGTDA</sequence>
<organism evidence="1 2">
    <name type="scientific">Kutzneria viridogrisea</name>
    <dbReference type="NCBI Taxonomy" id="47990"/>
    <lineage>
        <taxon>Bacteria</taxon>
        <taxon>Bacillati</taxon>
        <taxon>Actinomycetota</taxon>
        <taxon>Actinomycetes</taxon>
        <taxon>Pseudonocardiales</taxon>
        <taxon>Pseudonocardiaceae</taxon>
        <taxon>Kutzneria</taxon>
    </lineage>
</organism>
<reference evidence="1 2" key="1">
    <citation type="submission" date="2020-08" db="EMBL/GenBank/DDBJ databases">
        <title>Genomic Encyclopedia of Archaeal and Bacterial Type Strains, Phase II (KMG-II): from individual species to whole genera.</title>
        <authorList>
            <person name="Goeker M."/>
        </authorList>
    </citation>
    <scope>NUCLEOTIDE SEQUENCE [LARGE SCALE GENOMIC DNA]</scope>
    <source>
        <strain evidence="1 2">DSM 43850</strain>
    </source>
</reference>
<evidence type="ECO:0000313" key="2">
    <source>
        <dbReference type="Proteomes" id="UP000517916"/>
    </source>
</evidence>
<comment type="caution">
    <text evidence="1">The sequence shown here is derived from an EMBL/GenBank/DDBJ whole genome shotgun (WGS) entry which is preliminary data.</text>
</comment>
<dbReference type="SUPFAM" id="SSF110849">
    <property type="entry name" value="ParB/Sulfiredoxin"/>
    <property type="match status" value="1"/>
</dbReference>
<protein>
    <recommendedName>
        <fullName evidence="3">ParB/Sulfiredoxin domain-containing protein</fullName>
    </recommendedName>
</protein>
<dbReference type="Proteomes" id="UP000517916">
    <property type="component" value="Unassembled WGS sequence"/>
</dbReference>
<accession>A0ABR6BRK3</accession>